<evidence type="ECO:0000259" key="3">
    <source>
        <dbReference type="Pfam" id="PF08719"/>
    </source>
</evidence>
<comment type="catalytic activity">
    <reaction evidence="1">
        <text>5-amino-6-(5-phospho-D-ribosylamino)uracil + H2O = 5,6-diaminouracil + D-ribose 5-phosphate</text>
        <dbReference type="Rhea" id="RHEA:55020"/>
        <dbReference type="ChEBI" id="CHEBI:15377"/>
        <dbReference type="ChEBI" id="CHEBI:46252"/>
        <dbReference type="ChEBI" id="CHEBI:58453"/>
        <dbReference type="ChEBI" id="CHEBI:78346"/>
    </reaction>
</comment>
<dbReference type="RefSeq" id="WP_006976663.1">
    <property type="nucleotide sequence ID" value="NZ_ABCS01000145.1"/>
</dbReference>
<dbReference type="EMBL" id="ABCS01000145">
    <property type="protein sequence ID" value="EDM74174.1"/>
    <property type="molecule type" value="Genomic_DNA"/>
</dbReference>
<comment type="caution">
    <text evidence="4">The sequence shown here is derived from an EMBL/GenBank/DDBJ whole genome shotgun (WGS) entry which is preliminary data.</text>
</comment>
<name>A6GIX7_9BACT</name>
<accession>A6GIX7</accession>
<dbReference type="InterPro" id="IPR012816">
    <property type="entry name" value="NADAR"/>
</dbReference>
<dbReference type="Proteomes" id="UP000005801">
    <property type="component" value="Unassembled WGS sequence"/>
</dbReference>
<evidence type="ECO:0000256" key="1">
    <source>
        <dbReference type="ARBA" id="ARBA00000022"/>
    </source>
</evidence>
<dbReference type="Pfam" id="PF08719">
    <property type="entry name" value="NADAR"/>
    <property type="match status" value="1"/>
</dbReference>
<dbReference type="CDD" id="cd15457">
    <property type="entry name" value="NADAR"/>
    <property type="match status" value="1"/>
</dbReference>
<comment type="catalytic activity">
    <reaction evidence="2">
        <text>2,5-diamino-6-hydroxy-4-(5-phosphoribosylamino)-pyrimidine + H2O = 2,5,6-triamino-4-hydroxypyrimidine + D-ribose 5-phosphate</text>
        <dbReference type="Rhea" id="RHEA:23436"/>
        <dbReference type="ChEBI" id="CHEBI:15377"/>
        <dbReference type="ChEBI" id="CHEBI:58614"/>
        <dbReference type="ChEBI" id="CHEBI:78346"/>
        <dbReference type="ChEBI" id="CHEBI:137796"/>
    </reaction>
</comment>
<sequence>MTERGSARVALTLEVTPEHTAAAQAALAPFAIHDYGGGKRLPKAWSRVRARPDGARGLLVHPRVDDPSALPEATRAACEALGGRWGQRELGELDPAVRVALFTVVFFSKSRDVPAPAPGLPPSWRRVLSNFHPAPVRVDGHDYASVEHCFQAAKASCSDRPELARGFRLGATGPSAVGSDPAAAKRAGGRGAYAKAGASLDVEAWAKAREGAMERALAARWQQQPLFRAVLEATAGFALLHFERSGARSFWGGSLHRDTGQAQGENRLGRMLMALRDGA</sequence>
<organism evidence="4 5">
    <name type="scientific">Plesiocystis pacifica SIR-1</name>
    <dbReference type="NCBI Taxonomy" id="391625"/>
    <lineage>
        <taxon>Bacteria</taxon>
        <taxon>Pseudomonadati</taxon>
        <taxon>Myxococcota</taxon>
        <taxon>Polyangia</taxon>
        <taxon>Nannocystales</taxon>
        <taxon>Nannocystaceae</taxon>
        <taxon>Plesiocystis</taxon>
    </lineage>
</organism>
<reference evidence="4 5" key="1">
    <citation type="submission" date="2007-06" db="EMBL/GenBank/DDBJ databases">
        <authorList>
            <person name="Shimkets L."/>
            <person name="Ferriera S."/>
            <person name="Johnson J."/>
            <person name="Kravitz S."/>
            <person name="Beeson K."/>
            <person name="Sutton G."/>
            <person name="Rogers Y.-H."/>
            <person name="Friedman R."/>
            <person name="Frazier M."/>
            <person name="Venter J.C."/>
        </authorList>
    </citation>
    <scope>NUCLEOTIDE SEQUENCE [LARGE SCALE GENOMIC DNA]</scope>
    <source>
        <strain evidence="4 5">SIR-1</strain>
    </source>
</reference>
<feature type="domain" description="NADAR" evidence="3">
    <location>
        <begin position="126"/>
        <end position="277"/>
    </location>
</feature>
<dbReference type="eggNOG" id="COG3236">
    <property type="taxonomic scope" value="Bacteria"/>
</dbReference>
<evidence type="ECO:0000313" key="5">
    <source>
        <dbReference type="Proteomes" id="UP000005801"/>
    </source>
</evidence>
<dbReference type="Gene3D" id="1.10.357.40">
    <property type="entry name" value="YbiA-like"/>
    <property type="match status" value="1"/>
</dbReference>
<dbReference type="STRING" id="391625.PPSIR1_17865"/>
<dbReference type="InterPro" id="IPR037238">
    <property type="entry name" value="YbiA-like_sf"/>
</dbReference>
<dbReference type="SUPFAM" id="SSF143990">
    <property type="entry name" value="YbiA-like"/>
    <property type="match status" value="1"/>
</dbReference>
<dbReference type="OrthoDB" id="164285at2"/>
<protein>
    <recommendedName>
        <fullName evidence="3">NADAR domain-containing protein</fullName>
    </recommendedName>
</protein>
<dbReference type="AlphaFoldDB" id="A6GIX7"/>
<evidence type="ECO:0000256" key="2">
    <source>
        <dbReference type="ARBA" id="ARBA00000751"/>
    </source>
</evidence>
<evidence type="ECO:0000313" key="4">
    <source>
        <dbReference type="EMBL" id="EDM74174.1"/>
    </source>
</evidence>
<proteinExistence type="predicted"/>
<keyword evidence="5" id="KW-1185">Reference proteome</keyword>
<gene>
    <name evidence="4" type="ORF">PPSIR1_17865</name>
</gene>